<dbReference type="GO" id="GO:0005737">
    <property type="term" value="C:cytoplasm"/>
    <property type="evidence" value="ECO:0007669"/>
    <property type="project" value="UniProtKB-SubCell"/>
</dbReference>
<gene>
    <name evidence="3" type="primary">khpA</name>
    <name evidence="5" type="ORF">ENR63_00225</name>
</gene>
<dbReference type="Gene3D" id="3.30.300.20">
    <property type="match status" value="1"/>
</dbReference>
<dbReference type="InterPro" id="IPR009019">
    <property type="entry name" value="KH_sf_prok-type"/>
</dbReference>
<dbReference type="GO" id="GO:0071555">
    <property type="term" value="P:cell wall organization"/>
    <property type="evidence" value="ECO:0007669"/>
    <property type="project" value="UniProtKB-KW"/>
</dbReference>
<comment type="subunit">
    <text evidence="3">Forms a complex with KhpB.</text>
</comment>
<evidence type="ECO:0000313" key="5">
    <source>
        <dbReference type="EMBL" id="HGW29343.1"/>
    </source>
</evidence>
<dbReference type="CDD" id="cd22533">
    <property type="entry name" value="KH-II_YlqC-like"/>
    <property type="match status" value="1"/>
</dbReference>
<keyword evidence="3" id="KW-0133">Cell shape</keyword>
<keyword evidence="3" id="KW-0961">Cell wall biogenesis/degradation</keyword>
<keyword evidence="3" id="KW-0143">Chaperone</keyword>
<sequence>MQEFLTYLLTNIVKNPQDVKVAEVVEGNTFVYNISVSPDDMGLVIGKEGRTIKSVRALAKAKAIKEGVMIKVELLEPDGSKRMRPEPEAEVMPESGSDE</sequence>
<keyword evidence="1 3" id="KW-0963">Cytoplasm</keyword>
<accession>A0A7C4TPY7</accession>
<feature type="region of interest" description="Disordered" evidence="4">
    <location>
        <begin position="77"/>
        <end position="99"/>
    </location>
</feature>
<dbReference type="Pfam" id="PF13083">
    <property type="entry name" value="KH_KhpA-B"/>
    <property type="match status" value="1"/>
</dbReference>
<protein>
    <recommendedName>
        <fullName evidence="3">RNA-binding protein KhpA</fullName>
    </recommendedName>
    <alternativeName>
        <fullName evidence="3">KH-domain protein A</fullName>
    </alternativeName>
</protein>
<dbReference type="PROSITE" id="PS50084">
    <property type="entry name" value="KH_TYPE_1"/>
    <property type="match status" value="1"/>
</dbReference>
<evidence type="ECO:0000256" key="2">
    <source>
        <dbReference type="ARBA" id="ARBA00022884"/>
    </source>
</evidence>
<proteinExistence type="inferred from homology"/>
<dbReference type="SUPFAM" id="SSF54814">
    <property type="entry name" value="Prokaryotic type KH domain (KH-domain type II)"/>
    <property type="match status" value="1"/>
</dbReference>
<comment type="function">
    <text evidence="3">A probable RNA chaperone. Forms a complex with KhpB which binds to cellular RNA and controls its expression. Plays a role in peptidoglycan (PG) homeostasis and cell length regulation.</text>
</comment>
<comment type="subcellular location">
    <subcellularLocation>
        <location evidence="3">Cytoplasm</location>
    </subcellularLocation>
</comment>
<dbReference type="PANTHER" id="PTHR34654:SF1">
    <property type="entry name" value="RNA-BINDING PROTEIN KHPA"/>
    <property type="match status" value="1"/>
</dbReference>
<feature type="compositionally biased region" description="Acidic residues" evidence="4">
    <location>
        <begin position="88"/>
        <end position="99"/>
    </location>
</feature>
<feature type="compositionally biased region" description="Basic and acidic residues" evidence="4">
    <location>
        <begin position="78"/>
        <end position="87"/>
    </location>
</feature>
<evidence type="ECO:0000256" key="3">
    <source>
        <dbReference type="HAMAP-Rule" id="MF_00088"/>
    </source>
</evidence>
<name>A0A7C4TPY7_UNCKA</name>
<dbReference type="InterPro" id="IPR015946">
    <property type="entry name" value="KH_dom-like_a/b"/>
</dbReference>
<dbReference type="PANTHER" id="PTHR34654">
    <property type="entry name" value="UPF0109 PROTEIN SCO5592"/>
    <property type="match status" value="1"/>
</dbReference>
<organism evidence="5">
    <name type="scientific">candidate division WWE3 bacterium</name>
    <dbReference type="NCBI Taxonomy" id="2053526"/>
    <lineage>
        <taxon>Bacteria</taxon>
        <taxon>Katanobacteria</taxon>
    </lineage>
</organism>
<dbReference type="GO" id="GO:0009252">
    <property type="term" value="P:peptidoglycan biosynthetic process"/>
    <property type="evidence" value="ECO:0007669"/>
    <property type="project" value="UniProtKB-UniRule"/>
</dbReference>
<comment type="caution">
    <text evidence="5">The sequence shown here is derived from an EMBL/GenBank/DDBJ whole genome shotgun (WGS) entry which is preliminary data.</text>
</comment>
<dbReference type="HAMAP" id="MF_00088">
    <property type="entry name" value="KhpA"/>
    <property type="match status" value="1"/>
</dbReference>
<dbReference type="EMBL" id="DSRT01000011">
    <property type="protein sequence ID" value="HGW29343.1"/>
    <property type="molecule type" value="Genomic_DNA"/>
</dbReference>
<dbReference type="InterPro" id="IPR020627">
    <property type="entry name" value="KhpA"/>
</dbReference>
<dbReference type="GO" id="GO:0003723">
    <property type="term" value="F:RNA binding"/>
    <property type="evidence" value="ECO:0007669"/>
    <property type="project" value="UniProtKB-UniRule"/>
</dbReference>
<evidence type="ECO:0000256" key="1">
    <source>
        <dbReference type="ARBA" id="ARBA00022490"/>
    </source>
</evidence>
<keyword evidence="2 3" id="KW-0694">RNA-binding</keyword>
<comment type="similarity">
    <text evidence="3">Belongs to the KhpA RNA-binding protein family.</text>
</comment>
<dbReference type="GO" id="GO:0008360">
    <property type="term" value="P:regulation of cell shape"/>
    <property type="evidence" value="ECO:0007669"/>
    <property type="project" value="UniProtKB-KW"/>
</dbReference>
<evidence type="ECO:0000256" key="4">
    <source>
        <dbReference type="SAM" id="MobiDB-lite"/>
    </source>
</evidence>
<reference evidence="5" key="1">
    <citation type="journal article" date="2020" name="mSystems">
        <title>Genome- and Community-Level Interaction Insights into Carbon Utilization and Element Cycling Functions of Hydrothermarchaeota in Hydrothermal Sediment.</title>
        <authorList>
            <person name="Zhou Z."/>
            <person name="Liu Y."/>
            <person name="Xu W."/>
            <person name="Pan J."/>
            <person name="Luo Z.H."/>
            <person name="Li M."/>
        </authorList>
    </citation>
    <scope>NUCLEOTIDE SEQUENCE [LARGE SCALE GENOMIC DNA]</scope>
    <source>
        <strain evidence="5">SpSt-417</strain>
    </source>
</reference>
<dbReference type="AlphaFoldDB" id="A0A7C4TPY7"/>